<name>A0A7W7GJ36_9ACTN</name>
<dbReference type="Proteomes" id="UP000565089">
    <property type="component" value="Unassembled WGS sequence"/>
</dbReference>
<keyword evidence="2" id="KW-0472">Membrane</keyword>
<comment type="caution">
    <text evidence="3">The sequence shown here is derived from an EMBL/GenBank/DDBJ whole genome shotgun (WGS) entry which is preliminary data.</text>
</comment>
<evidence type="ECO:0000256" key="1">
    <source>
        <dbReference type="SAM" id="MobiDB-lite"/>
    </source>
</evidence>
<gene>
    <name evidence="3" type="ORF">BJ965_002492</name>
</gene>
<dbReference type="EMBL" id="JACHMS010000001">
    <property type="protein sequence ID" value="MBB4712610.1"/>
    <property type="molecule type" value="Genomic_DNA"/>
</dbReference>
<reference evidence="3 4" key="1">
    <citation type="submission" date="2020-08" db="EMBL/GenBank/DDBJ databases">
        <title>Sequencing the genomes of 1000 actinobacteria strains.</title>
        <authorList>
            <person name="Klenk H.-P."/>
        </authorList>
    </citation>
    <scope>NUCLEOTIDE SEQUENCE [LARGE SCALE GENOMIC DNA]</scope>
    <source>
        <strain evidence="3 4">DSM 40483</strain>
    </source>
</reference>
<evidence type="ECO:0000256" key="2">
    <source>
        <dbReference type="SAM" id="Phobius"/>
    </source>
</evidence>
<dbReference type="GeneID" id="95794479"/>
<accession>A0A7W7GJ36</accession>
<evidence type="ECO:0000313" key="3">
    <source>
        <dbReference type="EMBL" id="MBB4712610.1"/>
    </source>
</evidence>
<evidence type="ECO:0000313" key="4">
    <source>
        <dbReference type="Proteomes" id="UP000565089"/>
    </source>
</evidence>
<protein>
    <submittedName>
        <fullName evidence="3">Uncharacterized protein</fullName>
    </submittedName>
</protein>
<dbReference type="AlphaFoldDB" id="A0A7W7GJ36"/>
<keyword evidence="2" id="KW-0812">Transmembrane</keyword>
<proteinExistence type="predicted"/>
<feature type="transmembrane region" description="Helical" evidence="2">
    <location>
        <begin position="29"/>
        <end position="50"/>
    </location>
</feature>
<keyword evidence="4" id="KW-1185">Reference proteome</keyword>
<keyword evidence="2" id="KW-1133">Transmembrane helix</keyword>
<sequence length="202" mass="22200">MTLLASCATKTTTTKAGGVTTTVVQDSQWVTALISAGAVLFSSALAAWTAHHFTGRTEKARQDHAERQEESKRRHDSKLAEEQRVREQVIATATAISKMLHDFREKAGAAAEALNVDAAELYDECAALVRKHHDEALPVIEVMPDFDLRQRANNVFHIHGLWAAQTCEALVNGLALPDADGLDDSRERFYRHARTIIKDAAA</sequence>
<feature type="region of interest" description="Disordered" evidence="1">
    <location>
        <begin position="56"/>
        <end position="82"/>
    </location>
</feature>
<dbReference type="RefSeq" id="WP_184908688.1">
    <property type="nucleotide sequence ID" value="NZ_JACHMS010000001.1"/>
</dbReference>
<organism evidence="3 4">
    <name type="scientific">Streptomyces luteogriseus</name>
    <dbReference type="NCBI Taxonomy" id="68233"/>
    <lineage>
        <taxon>Bacteria</taxon>
        <taxon>Bacillati</taxon>
        <taxon>Actinomycetota</taxon>
        <taxon>Actinomycetes</taxon>
        <taxon>Kitasatosporales</taxon>
        <taxon>Streptomycetaceae</taxon>
        <taxon>Streptomyces</taxon>
    </lineage>
</organism>